<evidence type="ECO:0000259" key="10">
    <source>
        <dbReference type="PROSITE" id="PS50994"/>
    </source>
</evidence>
<proteinExistence type="predicted"/>
<dbReference type="PANTHER" id="PTHR42648">
    <property type="entry name" value="TRANSPOSASE, PUTATIVE-RELATED"/>
    <property type="match status" value="1"/>
</dbReference>
<organism evidence="11 12">
    <name type="scientific">Vitis vinifera</name>
    <name type="common">Grape</name>
    <dbReference type="NCBI Taxonomy" id="29760"/>
    <lineage>
        <taxon>Eukaryota</taxon>
        <taxon>Viridiplantae</taxon>
        <taxon>Streptophyta</taxon>
        <taxon>Embryophyta</taxon>
        <taxon>Tracheophyta</taxon>
        <taxon>Spermatophyta</taxon>
        <taxon>Magnoliopsida</taxon>
        <taxon>eudicotyledons</taxon>
        <taxon>Gunneridae</taxon>
        <taxon>Pentapetalae</taxon>
        <taxon>rosids</taxon>
        <taxon>Vitales</taxon>
        <taxon>Vitaceae</taxon>
        <taxon>Viteae</taxon>
        <taxon>Vitis</taxon>
    </lineage>
</organism>
<dbReference type="Pfam" id="PF00665">
    <property type="entry name" value="rve"/>
    <property type="match status" value="1"/>
</dbReference>
<dbReference type="GO" id="GO:0003887">
    <property type="term" value="F:DNA-directed DNA polymerase activity"/>
    <property type="evidence" value="ECO:0007669"/>
    <property type="project" value="UniProtKB-KW"/>
</dbReference>
<name>A0A438K5K8_VITVI</name>
<keyword evidence="9" id="KW-0233">DNA recombination</keyword>
<evidence type="ECO:0000313" key="12">
    <source>
        <dbReference type="Proteomes" id="UP000288805"/>
    </source>
</evidence>
<reference evidence="11 12" key="1">
    <citation type="journal article" date="2018" name="PLoS Genet.">
        <title>Population sequencing reveals clonal diversity and ancestral inbreeding in the grapevine cultivar Chardonnay.</title>
        <authorList>
            <person name="Roach M.J."/>
            <person name="Johnson D.L."/>
            <person name="Bohlmann J."/>
            <person name="van Vuuren H.J."/>
            <person name="Jones S.J."/>
            <person name="Pretorius I.S."/>
            <person name="Schmidt S.A."/>
            <person name="Borneman A.R."/>
        </authorList>
    </citation>
    <scope>NUCLEOTIDE SEQUENCE [LARGE SCALE GENOMIC DNA]</scope>
    <source>
        <strain evidence="12">cv. Chardonnay</strain>
        <tissue evidence="11">Leaf</tissue>
    </source>
</reference>
<dbReference type="InterPro" id="IPR039537">
    <property type="entry name" value="Retrotran_Ty1/copia-like"/>
</dbReference>
<accession>A0A438K5K8</accession>
<evidence type="ECO:0000256" key="8">
    <source>
        <dbReference type="ARBA" id="ARBA00022932"/>
    </source>
</evidence>
<evidence type="ECO:0000256" key="7">
    <source>
        <dbReference type="ARBA" id="ARBA00022918"/>
    </source>
</evidence>
<evidence type="ECO:0000256" key="3">
    <source>
        <dbReference type="ARBA" id="ARBA00022759"/>
    </source>
</evidence>
<dbReference type="PROSITE" id="PS50994">
    <property type="entry name" value="INTEGRASE"/>
    <property type="match status" value="1"/>
</dbReference>
<dbReference type="GO" id="GO:0006310">
    <property type="term" value="P:DNA recombination"/>
    <property type="evidence" value="ECO:0007669"/>
    <property type="project" value="UniProtKB-KW"/>
</dbReference>
<evidence type="ECO:0000313" key="11">
    <source>
        <dbReference type="EMBL" id="RVX16475.1"/>
    </source>
</evidence>
<evidence type="ECO:0000256" key="1">
    <source>
        <dbReference type="ARBA" id="ARBA00022722"/>
    </source>
</evidence>
<dbReference type="AlphaFoldDB" id="A0A438K5K8"/>
<keyword evidence="7" id="KW-0695">RNA-directed DNA polymerase</keyword>
<dbReference type="GO" id="GO:0003964">
    <property type="term" value="F:RNA-directed DNA polymerase activity"/>
    <property type="evidence" value="ECO:0007669"/>
    <property type="project" value="UniProtKB-KW"/>
</dbReference>
<dbReference type="InterPro" id="IPR036397">
    <property type="entry name" value="RNaseH_sf"/>
</dbReference>
<keyword evidence="1" id="KW-0540">Nuclease</keyword>
<dbReference type="GO" id="GO:0016787">
    <property type="term" value="F:hydrolase activity"/>
    <property type="evidence" value="ECO:0007669"/>
    <property type="project" value="UniProtKB-KW"/>
</dbReference>
<dbReference type="PANTHER" id="PTHR42648:SF11">
    <property type="entry name" value="TRANSPOSON TY4-P GAG-POL POLYPROTEIN"/>
    <property type="match status" value="1"/>
</dbReference>
<evidence type="ECO:0000256" key="4">
    <source>
        <dbReference type="ARBA" id="ARBA00022801"/>
    </source>
</evidence>
<keyword evidence="5" id="KW-0460">Magnesium</keyword>
<keyword evidence="8" id="KW-0808">Transferase</keyword>
<evidence type="ECO:0000256" key="9">
    <source>
        <dbReference type="ARBA" id="ARBA00023172"/>
    </source>
</evidence>
<dbReference type="InterPro" id="IPR001584">
    <property type="entry name" value="Integrase_cat-core"/>
</dbReference>
<dbReference type="Proteomes" id="UP000288805">
    <property type="component" value="Unassembled WGS sequence"/>
</dbReference>
<keyword evidence="6" id="KW-0229">DNA integration</keyword>
<dbReference type="InterPro" id="IPR012337">
    <property type="entry name" value="RNaseH-like_sf"/>
</dbReference>
<sequence length="399" mass="46401">MSDEENDELMEKAHSAILLCLDTMVYGRDTFFIKDVRATLNSRELKKRMFESREYDSGTLTDVRHVPELKKILISLRTLDSNKCTYETGSGVLRISKSALVMMKGKKINANEVCLMDKKWENWIFCEHCVFRKQCRVKFSASVHRTKCTLDYIHSDLWGPSEIVSHGGGRYMLTFIDDYSRNVWVYIFKHKNDVFGKFKQWKAMIEKQTGKQIKHLRTNNGMEFCGKEFNEFCNNEGIVRHCTVRHTPQQNGVAERMNRTLLEKTRCMLFKAGLSKEFRAEVVNSTCYLVNRSPLIPINCKLEPRARKCIFLGYADGVKGCKLWCLDSKFSKFLISKDVTFNESTMLSPKKEQLHTKNDLRVRENVEFVTKASETIEKMISIKSNEEEVQHLDDKENAP</sequence>
<dbReference type="Gene3D" id="3.30.420.10">
    <property type="entry name" value="Ribonuclease H-like superfamily/Ribonuclease H"/>
    <property type="match status" value="1"/>
</dbReference>
<evidence type="ECO:0000256" key="6">
    <source>
        <dbReference type="ARBA" id="ARBA00022908"/>
    </source>
</evidence>
<dbReference type="GO" id="GO:0046872">
    <property type="term" value="F:metal ion binding"/>
    <property type="evidence" value="ECO:0007669"/>
    <property type="project" value="UniProtKB-KW"/>
</dbReference>
<dbReference type="GO" id="GO:0004519">
    <property type="term" value="F:endonuclease activity"/>
    <property type="evidence" value="ECO:0007669"/>
    <property type="project" value="UniProtKB-KW"/>
</dbReference>
<dbReference type="GO" id="GO:0015074">
    <property type="term" value="P:DNA integration"/>
    <property type="evidence" value="ECO:0007669"/>
    <property type="project" value="UniProtKB-KW"/>
</dbReference>
<dbReference type="InterPro" id="IPR057670">
    <property type="entry name" value="SH3_retrovirus"/>
</dbReference>
<keyword evidence="8" id="KW-0548">Nucleotidyltransferase</keyword>
<evidence type="ECO:0000256" key="2">
    <source>
        <dbReference type="ARBA" id="ARBA00022723"/>
    </source>
</evidence>
<comment type="caution">
    <text evidence="11">The sequence shown here is derived from an EMBL/GenBank/DDBJ whole genome shotgun (WGS) entry which is preliminary data.</text>
</comment>
<keyword evidence="4" id="KW-0378">Hydrolase</keyword>
<dbReference type="GO" id="GO:0003676">
    <property type="term" value="F:nucleic acid binding"/>
    <property type="evidence" value="ECO:0007669"/>
    <property type="project" value="InterPro"/>
</dbReference>
<evidence type="ECO:0000256" key="5">
    <source>
        <dbReference type="ARBA" id="ARBA00022842"/>
    </source>
</evidence>
<keyword evidence="8" id="KW-0239">DNA-directed DNA polymerase</keyword>
<keyword evidence="3" id="KW-0255">Endonuclease</keyword>
<keyword evidence="2" id="KW-0479">Metal-binding</keyword>
<dbReference type="SUPFAM" id="SSF53098">
    <property type="entry name" value="Ribonuclease H-like"/>
    <property type="match status" value="1"/>
</dbReference>
<feature type="domain" description="Integrase catalytic" evidence="10">
    <location>
        <begin position="145"/>
        <end position="312"/>
    </location>
</feature>
<dbReference type="Pfam" id="PF25597">
    <property type="entry name" value="SH3_retrovirus"/>
    <property type="match status" value="1"/>
</dbReference>
<gene>
    <name evidence="11" type="primary">POLX_2244</name>
    <name evidence="11" type="ORF">CK203_005961</name>
</gene>
<protein>
    <submittedName>
        <fullName evidence="11">Retrovirus-related Pol polyprotein from transposon TNT 1-94</fullName>
    </submittedName>
</protein>
<dbReference type="EMBL" id="QGNW01000015">
    <property type="protein sequence ID" value="RVX16475.1"/>
    <property type="molecule type" value="Genomic_DNA"/>
</dbReference>